<evidence type="ECO:0000256" key="1">
    <source>
        <dbReference type="ARBA" id="ARBA00010062"/>
    </source>
</evidence>
<keyword evidence="2 3" id="KW-0732">Signal</keyword>
<keyword evidence="6" id="KW-1185">Reference proteome</keyword>
<protein>
    <recommendedName>
        <fullName evidence="4">Leucine-binding protein domain-containing protein</fullName>
    </recommendedName>
</protein>
<feature type="chain" id="PRO_5038519553" description="Leucine-binding protein domain-containing protein" evidence="3">
    <location>
        <begin position="24"/>
        <end position="435"/>
    </location>
</feature>
<dbReference type="InterPro" id="IPR028081">
    <property type="entry name" value="Leu-bd"/>
</dbReference>
<organism evidence="5 6">
    <name type="scientific">Pseudofrankia inefficax (strain DSM 45817 / CECT 9037 / DDB 130130 / EuI1c)</name>
    <name type="common">Frankia inefficax</name>
    <dbReference type="NCBI Taxonomy" id="298654"/>
    <lineage>
        <taxon>Bacteria</taxon>
        <taxon>Bacillati</taxon>
        <taxon>Actinomycetota</taxon>
        <taxon>Actinomycetes</taxon>
        <taxon>Frankiales</taxon>
        <taxon>Frankiaceae</taxon>
        <taxon>Pseudofrankia</taxon>
    </lineage>
</organism>
<gene>
    <name evidence="5" type="ordered locus">FraEuI1c_3431</name>
</gene>
<dbReference type="RefSeq" id="WP_013424558.1">
    <property type="nucleotide sequence ID" value="NC_014666.1"/>
</dbReference>
<dbReference type="InParanoid" id="E3IXY5"/>
<dbReference type="SUPFAM" id="SSF53822">
    <property type="entry name" value="Periplasmic binding protein-like I"/>
    <property type="match status" value="1"/>
</dbReference>
<dbReference type="Pfam" id="PF13458">
    <property type="entry name" value="Peripla_BP_6"/>
    <property type="match status" value="1"/>
</dbReference>
<reference evidence="5 6" key="1">
    <citation type="submission" date="2010-10" db="EMBL/GenBank/DDBJ databases">
        <title>Complete sequence of Frankia sp. EuI1c.</title>
        <authorList>
            <consortium name="US DOE Joint Genome Institute"/>
            <person name="Lucas S."/>
            <person name="Copeland A."/>
            <person name="Lapidus A."/>
            <person name="Cheng J.-F."/>
            <person name="Bruce D."/>
            <person name="Goodwin L."/>
            <person name="Pitluck S."/>
            <person name="Chertkov O."/>
            <person name="Detter J.C."/>
            <person name="Han C."/>
            <person name="Tapia R."/>
            <person name="Land M."/>
            <person name="Hauser L."/>
            <person name="Jeffries C."/>
            <person name="Kyrpides N."/>
            <person name="Ivanova N."/>
            <person name="Mikhailova N."/>
            <person name="Beauchemin N."/>
            <person name="Sen A."/>
            <person name="Sur S.A."/>
            <person name="Gtari M."/>
            <person name="Wall L."/>
            <person name="Tisa L."/>
            <person name="Woyke T."/>
        </authorList>
    </citation>
    <scope>NUCLEOTIDE SEQUENCE [LARGE SCALE GENOMIC DNA]</scope>
    <source>
        <strain evidence="6">DSM 45817 / CECT 9037 / EuI1c</strain>
    </source>
</reference>
<dbReference type="STRING" id="298654.FraEuI1c_3431"/>
<dbReference type="InterPro" id="IPR028082">
    <property type="entry name" value="Peripla_BP_I"/>
</dbReference>
<accession>E3IXY5</accession>
<proteinExistence type="inferred from homology"/>
<evidence type="ECO:0000256" key="3">
    <source>
        <dbReference type="SAM" id="SignalP"/>
    </source>
</evidence>
<evidence type="ECO:0000259" key="4">
    <source>
        <dbReference type="Pfam" id="PF13458"/>
    </source>
</evidence>
<dbReference type="AlphaFoldDB" id="E3IXY5"/>
<feature type="signal peptide" evidence="3">
    <location>
        <begin position="1"/>
        <end position="23"/>
    </location>
</feature>
<evidence type="ECO:0000313" key="5">
    <source>
        <dbReference type="EMBL" id="ADP81440.1"/>
    </source>
</evidence>
<evidence type="ECO:0000256" key="2">
    <source>
        <dbReference type="ARBA" id="ARBA00022729"/>
    </source>
</evidence>
<dbReference type="OrthoDB" id="26870at2"/>
<sequence length="435" mass="45015" precursor="true">MHLRRTGRLAILAVAAATALAVAGCSTSSKKVAPVPAPTATLKAAPAPAISPGVTADSIKIGFVYPDLSVVKQYVNVDHGDYQAVFTALVDKVNASGGINGRKIVPVFGAVNVISPAGAQDTCVHLTQDEKVFAVIGSLNADDALCYVQIHKTLTVGGDLNASRYLKAQAPWFSDLRGGDAAGDGLKLFDNGGLKSKKVAVIGYKADQYTMNSVVAPALKKLGVTPVATAVMDAPITDPAAVAQQTGVFVQKFQSVGADAVIVVGGASGSFPAQLEKATSYRPQLLFTDQGQASAYSLSSGKHDFSTLNNAQALGIASDWNNPPNQACIDTAEAAIPSLKGALLDPTTIPTGKPTFGTSENVSCRYLDLFTAIAQKAGKNLTYASFQQAAFSLGSFVVPGGLEKANYTPGNPGGAVPLHLFKYDPTQQKWALSTS</sequence>
<dbReference type="PROSITE" id="PS51257">
    <property type="entry name" value="PROKAR_LIPOPROTEIN"/>
    <property type="match status" value="1"/>
</dbReference>
<dbReference type="Proteomes" id="UP000002484">
    <property type="component" value="Chromosome"/>
</dbReference>
<dbReference type="Gene3D" id="3.40.50.2300">
    <property type="match status" value="1"/>
</dbReference>
<dbReference type="KEGG" id="fri:FraEuI1c_3431"/>
<feature type="domain" description="Leucine-binding protein" evidence="4">
    <location>
        <begin position="58"/>
        <end position="269"/>
    </location>
</feature>
<dbReference type="HOGENOM" id="CLU_629696_0_0_11"/>
<dbReference type="EMBL" id="CP002299">
    <property type="protein sequence ID" value="ADP81440.1"/>
    <property type="molecule type" value="Genomic_DNA"/>
</dbReference>
<dbReference type="eggNOG" id="COG0683">
    <property type="taxonomic scope" value="Bacteria"/>
</dbReference>
<comment type="similarity">
    <text evidence="1">Belongs to the leucine-binding protein family.</text>
</comment>
<evidence type="ECO:0000313" key="6">
    <source>
        <dbReference type="Proteomes" id="UP000002484"/>
    </source>
</evidence>
<name>E3IXY5_PSEI1</name>